<evidence type="ECO:0000313" key="7">
    <source>
        <dbReference type="Proteomes" id="UP000046947"/>
    </source>
</evidence>
<evidence type="ECO:0000313" key="6">
    <source>
        <dbReference type="Proteomes" id="UP000045842"/>
    </source>
</evidence>
<accession>A0A0U0QZ03</accession>
<dbReference type="EMBL" id="CSAD01000270">
    <property type="protein sequence ID" value="COV58795.1"/>
    <property type="molecule type" value="Genomic_DNA"/>
</dbReference>
<name>A0A0U0QZ03_MYCTX</name>
<dbReference type="EMBL" id="CSAE01000403">
    <property type="protein sequence ID" value="COW24322.1"/>
    <property type="molecule type" value="Genomic_DNA"/>
</dbReference>
<evidence type="ECO:0000256" key="1">
    <source>
        <dbReference type="SAM" id="MobiDB-lite"/>
    </source>
</evidence>
<feature type="compositionally biased region" description="Low complexity" evidence="1">
    <location>
        <begin position="99"/>
        <end position="109"/>
    </location>
</feature>
<dbReference type="AlphaFoldDB" id="A0A0U0QZ03"/>
<reference evidence="5 6" key="1">
    <citation type="submission" date="2015-03" db="EMBL/GenBank/DDBJ databases">
        <authorList>
            <consortium name="Pathogen Informatics"/>
        </authorList>
    </citation>
    <scope>NUCLEOTIDE SEQUENCE [LARGE SCALE GENOMIC DNA]</scope>
    <source>
        <strain evidence="3 6">G09801536</strain>
        <strain evidence="2 7">H09601792</strain>
        <strain evidence="5">K00500041</strain>
    </source>
</reference>
<reference evidence="4" key="2">
    <citation type="submission" date="2015-03" db="EMBL/GenBank/DDBJ databases">
        <authorList>
            <person name="Murphy D."/>
        </authorList>
    </citation>
    <scope>NUCLEOTIDE SEQUENCE [LARGE SCALE GENOMIC DNA]</scope>
    <source>
        <strain evidence="4">K00500041</strain>
    </source>
</reference>
<feature type="region of interest" description="Disordered" evidence="1">
    <location>
        <begin position="88"/>
        <end position="119"/>
    </location>
</feature>
<evidence type="ECO:0000313" key="5">
    <source>
        <dbReference type="Proteomes" id="UP000038802"/>
    </source>
</evidence>
<proteinExistence type="predicted"/>
<gene>
    <name evidence="3" type="ORF">ERS007679_02120</name>
    <name evidence="2" type="ORF">ERS007688_02254</name>
    <name evidence="4" type="ORF">ERS007703_03160</name>
</gene>
<dbReference type="Proteomes" id="UP000038802">
    <property type="component" value="Unassembled WGS sequence"/>
</dbReference>
<dbReference type="EMBL" id="CFOH01000360">
    <property type="protein sequence ID" value="CFE53495.1"/>
    <property type="molecule type" value="Genomic_DNA"/>
</dbReference>
<evidence type="ECO:0000313" key="3">
    <source>
        <dbReference type="EMBL" id="COV58795.1"/>
    </source>
</evidence>
<evidence type="ECO:0000313" key="2">
    <source>
        <dbReference type="EMBL" id="CFE53495.1"/>
    </source>
</evidence>
<protein>
    <submittedName>
        <fullName evidence="4">Uncharacterized protein</fullName>
    </submittedName>
</protein>
<evidence type="ECO:0000313" key="4">
    <source>
        <dbReference type="EMBL" id="COW24322.1"/>
    </source>
</evidence>
<dbReference type="Proteomes" id="UP000045842">
    <property type="component" value="Unassembled WGS sequence"/>
</dbReference>
<dbReference type="Proteomes" id="UP000046947">
    <property type="component" value="Unassembled WGS sequence"/>
</dbReference>
<organism evidence="4 5">
    <name type="scientific">Mycobacterium tuberculosis</name>
    <dbReference type="NCBI Taxonomy" id="1773"/>
    <lineage>
        <taxon>Bacteria</taxon>
        <taxon>Bacillati</taxon>
        <taxon>Actinomycetota</taxon>
        <taxon>Actinomycetes</taxon>
        <taxon>Mycobacteriales</taxon>
        <taxon>Mycobacteriaceae</taxon>
        <taxon>Mycobacterium</taxon>
        <taxon>Mycobacterium tuberculosis complex</taxon>
    </lineage>
</organism>
<sequence length="137" mass="13655">MAGMPSAPGEFTIIGGGGADMVATATRKLVGGRFMAMTTGPDRSMPDAATAATGVITACTGAVLPGNTGAAPPTALANTNGAIAATPNAGARVRRQAPRRTAATAGRAPQRPPMCTRPSSVCEPSETYVFLASFFVS</sequence>